<sequence length="81" mass="9474">MFSGGVKYSAEEPKESIFADSIMNDIPLDHQKLKKIQRKAKKRLLVVMIVAIVIVIAIICFLRWFFVFRNKADKKETMSYH</sequence>
<dbReference type="KEGG" id="tva:4747854"/>
<accession>A2FY40</accession>
<feature type="transmembrane region" description="Helical" evidence="1">
    <location>
        <begin position="44"/>
        <end position="66"/>
    </location>
</feature>
<reference evidence="2" key="2">
    <citation type="journal article" date="2007" name="Science">
        <title>Draft genome sequence of the sexually transmitted pathogen Trichomonas vaginalis.</title>
        <authorList>
            <person name="Carlton J.M."/>
            <person name="Hirt R.P."/>
            <person name="Silva J.C."/>
            <person name="Delcher A.L."/>
            <person name="Schatz M."/>
            <person name="Zhao Q."/>
            <person name="Wortman J.R."/>
            <person name="Bidwell S.L."/>
            <person name="Alsmark U.C.M."/>
            <person name="Besteiro S."/>
            <person name="Sicheritz-Ponten T."/>
            <person name="Noel C.J."/>
            <person name="Dacks J.B."/>
            <person name="Foster P.G."/>
            <person name="Simillion C."/>
            <person name="Van de Peer Y."/>
            <person name="Miranda-Saavedra D."/>
            <person name="Barton G.J."/>
            <person name="Westrop G.D."/>
            <person name="Mueller S."/>
            <person name="Dessi D."/>
            <person name="Fiori P.L."/>
            <person name="Ren Q."/>
            <person name="Paulsen I."/>
            <person name="Zhang H."/>
            <person name="Bastida-Corcuera F.D."/>
            <person name="Simoes-Barbosa A."/>
            <person name="Brown M.T."/>
            <person name="Hayes R.D."/>
            <person name="Mukherjee M."/>
            <person name="Okumura C.Y."/>
            <person name="Schneider R."/>
            <person name="Smith A.J."/>
            <person name="Vanacova S."/>
            <person name="Villalvazo M."/>
            <person name="Haas B.J."/>
            <person name="Pertea M."/>
            <person name="Feldblyum T.V."/>
            <person name="Utterback T.R."/>
            <person name="Shu C.L."/>
            <person name="Osoegawa K."/>
            <person name="de Jong P.J."/>
            <person name="Hrdy I."/>
            <person name="Horvathova L."/>
            <person name="Zubacova Z."/>
            <person name="Dolezal P."/>
            <person name="Malik S.B."/>
            <person name="Logsdon J.M. Jr."/>
            <person name="Henze K."/>
            <person name="Gupta A."/>
            <person name="Wang C.C."/>
            <person name="Dunne R.L."/>
            <person name="Upcroft J.A."/>
            <person name="Upcroft P."/>
            <person name="White O."/>
            <person name="Salzberg S.L."/>
            <person name="Tang P."/>
            <person name="Chiu C.-H."/>
            <person name="Lee Y.-S."/>
            <person name="Embley T.M."/>
            <person name="Coombs G.H."/>
            <person name="Mottram J.C."/>
            <person name="Tachezy J."/>
            <person name="Fraser-Liggett C.M."/>
            <person name="Johnson P.J."/>
        </authorList>
    </citation>
    <scope>NUCLEOTIDE SEQUENCE [LARGE SCALE GENOMIC DNA]</scope>
    <source>
        <strain evidence="2">G3</strain>
    </source>
</reference>
<keyword evidence="1" id="KW-0472">Membrane</keyword>
<dbReference type="EMBL" id="DS114130">
    <property type="protein sequence ID" value="EAX90173.1"/>
    <property type="molecule type" value="Genomic_DNA"/>
</dbReference>
<evidence type="ECO:0000313" key="2">
    <source>
        <dbReference type="EMBL" id="EAX90173.1"/>
    </source>
</evidence>
<dbReference type="AlphaFoldDB" id="A2FY40"/>
<dbReference type="SMR" id="A2FY40"/>
<organism evidence="2 3">
    <name type="scientific">Trichomonas vaginalis (strain ATCC PRA-98 / G3)</name>
    <dbReference type="NCBI Taxonomy" id="412133"/>
    <lineage>
        <taxon>Eukaryota</taxon>
        <taxon>Metamonada</taxon>
        <taxon>Parabasalia</taxon>
        <taxon>Trichomonadida</taxon>
        <taxon>Trichomonadidae</taxon>
        <taxon>Trichomonas</taxon>
    </lineage>
</organism>
<reference evidence="2" key="1">
    <citation type="submission" date="2006-10" db="EMBL/GenBank/DDBJ databases">
        <authorList>
            <person name="Amadeo P."/>
            <person name="Zhao Q."/>
            <person name="Wortman J."/>
            <person name="Fraser-Liggett C."/>
            <person name="Carlton J."/>
        </authorList>
    </citation>
    <scope>NUCLEOTIDE SEQUENCE</scope>
    <source>
        <strain evidence="2">G3</strain>
    </source>
</reference>
<evidence type="ECO:0000256" key="1">
    <source>
        <dbReference type="SAM" id="Phobius"/>
    </source>
</evidence>
<keyword evidence="1" id="KW-0812">Transmembrane</keyword>
<proteinExistence type="predicted"/>
<name>A2FY40_TRIV3</name>
<dbReference type="VEuPathDB" id="TrichDB:TVAGG3_0645730"/>
<evidence type="ECO:0000313" key="3">
    <source>
        <dbReference type="Proteomes" id="UP000001542"/>
    </source>
</evidence>
<gene>
    <name evidence="2" type="ORF">TVAG_375640</name>
</gene>
<dbReference type="InParanoid" id="A2FY40"/>
<keyword evidence="3" id="KW-1185">Reference proteome</keyword>
<dbReference type="RefSeq" id="XP_001303103.1">
    <property type="nucleotide sequence ID" value="XM_001303102.1"/>
</dbReference>
<protein>
    <submittedName>
        <fullName evidence="2">Uncharacterized protein</fullName>
    </submittedName>
</protein>
<keyword evidence="1" id="KW-1133">Transmembrane helix</keyword>
<dbReference type="VEuPathDB" id="TrichDB:TVAG_375640"/>
<dbReference type="Proteomes" id="UP000001542">
    <property type="component" value="Unassembled WGS sequence"/>
</dbReference>